<sequence>MKKITEKLEKKLGISGLVDKLIDNLSGSELNTILLELFKTRTKQIVPSRLLTEYNQNRFCSPASIDPISYKEDEVSWLKSANEYGFKPVLLSPLAPLGSSSVVGCVNQNKVVSALRGSEVVSDATNVLALKVANEISNDRKVEVKKYCTTHRHTRGQYYNNPAFSAHFGVFCMVSGGVNRSNNSFEMVLAKEHILFYLNMLLSLFKKEDLSLEIYVTDNANQISSQVKDDILLMYQNLALEFKLTDFKFRETTNQYYQIIQFKIFLNYQSNRIDIVDGGFVDWTQKILTNQKQRLFISGVGLEIIHKICQGVL</sequence>
<gene>
    <name evidence="1" type="ORF">BC008_05440</name>
</gene>
<proteinExistence type="predicted"/>
<dbReference type="RefSeq" id="WP_027842643.1">
    <property type="nucleotide sequence ID" value="NZ_LMTZ01000012.1"/>
</dbReference>
<dbReference type="OrthoDB" id="7942934at2"/>
<evidence type="ECO:0000313" key="1">
    <source>
        <dbReference type="EMBL" id="KST69879.1"/>
    </source>
</evidence>
<accession>A0A0V7ZZJ1</accession>
<keyword evidence="2" id="KW-1185">Reference proteome</keyword>
<evidence type="ECO:0000313" key="2">
    <source>
        <dbReference type="Proteomes" id="UP000053372"/>
    </source>
</evidence>
<dbReference type="AlphaFoldDB" id="A0A0V7ZZJ1"/>
<comment type="caution">
    <text evidence="1">The sequence shown here is derived from an EMBL/GenBank/DDBJ whole genome shotgun (WGS) entry which is preliminary data.</text>
</comment>
<dbReference type="Proteomes" id="UP000053372">
    <property type="component" value="Unassembled WGS sequence"/>
</dbReference>
<dbReference type="EMBL" id="LMTZ01000012">
    <property type="protein sequence ID" value="KST69879.1"/>
    <property type="molecule type" value="Genomic_DNA"/>
</dbReference>
<organism evidence="1 2">
    <name type="scientific">Mastigocoleus testarum BC008</name>
    <dbReference type="NCBI Taxonomy" id="371196"/>
    <lineage>
        <taxon>Bacteria</taxon>
        <taxon>Bacillati</taxon>
        <taxon>Cyanobacteriota</taxon>
        <taxon>Cyanophyceae</taxon>
        <taxon>Nostocales</taxon>
        <taxon>Hapalosiphonaceae</taxon>
        <taxon>Mastigocoleus</taxon>
    </lineage>
</organism>
<name>A0A0V7ZZJ1_9CYAN</name>
<protein>
    <submittedName>
        <fullName evidence="1">Uncharacterized protein</fullName>
    </submittedName>
</protein>
<reference evidence="1 2" key="1">
    <citation type="journal article" date="2015" name="Genome Announc.">
        <title>Draft Genome of the Euendolithic (true boring) Cyanobacterium Mastigocoleus testarum strain BC008.</title>
        <authorList>
            <person name="Guida B.S."/>
            <person name="Garcia-Pichel F."/>
        </authorList>
    </citation>
    <scope>NUCLEOTIDE SEQUENCE [LARGE SCALE GENOMIC DNA]</scope>
    <source>
        <strain evidence="1 2">BC008</strain>
    </source>
</reference>